<feature type="signal peptide" evidence="1">
    <location>
        <begin position="1"/>
        <end position="17"/>
    </location>
</feature>
<comment type="caution">
    <text evidence="2">The sequence shown here is derived from an EMBL/GenBank/DDBJ whole genome shotgun (WGS) entry which is preliminary data.</text>
</comment>
<dbReference type="EMBL" id="WHVB01000006">
    <property type="protein sequence ID" value="KAF8481756.1"/>
    <property type="molecule type" value="Genomic_DNA"/>
</dbReference>
<accession>A0A9P5MY81</accession>
<sequence>MAPVLKVLLEFLRIVRVLVRIARDYIKCFPRRGASLLALLGRKLNMWSVWPGKSGSFGCLRPTEPPFPGTKASSYSVSGGLGAVREYVVAASSVPASASHPSLHEHTERQPAAITQTVGVHPPVPNRADSPHPLGGRSLDNRSFGNLSAVSIQSRASDRLSIMINLRESTRAPLGQPSRRLRAPTHPYIHGSMTIHSSLESLEPRPSSPASSNPTMDRFLPEGRFVQLIHSNQVSRYIKEITMQVEYTIL</sequence>
<dbReference type="AlphaFoldDB" id="A0A9P5MY81"/>
<keyword evidence="1" id="KW-0732">Signal</keyword>
<dbReference type="Proteomes" id="UP000759537">
    <property type="component" value="Unassembled WGS sequence"/>
</dbReference>
<protein>
    <submittedName>
        <fullName evidence="2">Uncharacterized protein</fullName>
    </submittedName>
</protein>
<organism evidence="2 3">
    <name type="scientific">Russula ochroleuca</name>
    <dbReference type="NCBI Taxonomy" id="152965"/>
    <lineage>
        <taxon>Eukaryota</taxon>
        <taxon>Fungi</taxon>
        <taxon>Dikarya</taxon>
        <taxon>Basidiomycota</taxon>
        <taxon>Agaricomycotina</taxon>
        <taxon>Agaricomycetes</taxon>
        <taxon>Russulales</taxon>
        <taxon>Russulaceae</taxon>
        <taxon>Russula</taxon>
    </lineage>
</organism>
<evidence type="ECO:0000313" key="3">
    <source>
        <dbReference type="Proteomes" id="UP000759537"/>
    </source>
</evidence>
<gene>
    <name evidence="2" type="ORF">DFH94DRAFT_406954</name>
</gene>
<reference evidence="2" key="1">
    <citation type="submission" date="2019-10" db="EMBL/GenBank/DDBJ databases">
        <authorList>
            <consortium name="DOE Joint Genome Institute"/>
            <person name="Kuo A."/>
            <person name="Miyauchi S."/>
            <person name="Kiss E."/>
            <person name="Drula E."/>
            <person name="Kohler A."/>
            <person name="Sanchez-Garcia M."/>
            <person name="Andreopoulos B."/>
            <person name="Barry K.W."/>
            <person name="Bonito G."/>
            <person name="Buee M."/>
            <person name="Carver A."/>
            <person name="Chen C."/>
            <person name="Cichocki N."/>
            <person name="Clum A."/>
            <person name="Culley D."/>
            <person name="Crous P.W."/>
            <person name="Fauchery L."/>
            <person name="Girlanda M."/>
            <person name="Hayes R."/>
            <person name="Keri Z."/>
            <person name="LaButti K."/>
            <person name="Lipzen A."/>
            <person name="Lombard V."/>
            <person name="Magnuson J."/>
            <person name="Maillard F."/>
            <person name="Morin E."/>
            <person name="Murat C."/>
            <person name="Nolan M."/>
            <person name="Ohm R."/>
            <person name="Pangilinan J."/>
            <person name="Pereira M."/>
            <person name="Perotto S."/>
            <person name="Peter M."/>
            <person name="Riley R."/>
            <person name="Sitrit Y."/>
            <person name="Stielow B."/>
            <person name="Szollosi G."/>
            <person name="Zifcakova L."/>
            <person name="Stursova M."/>
            <person name="Spatafora J.W."/>
            <person name="Tedersoo L."/>
            <person name="Vaario L.-M."/>
            <person name="Yamada A."/>
            <person name="Yan M."/>
            <person name="Wang P."/>
            <person name="Xu J."/>
            <person name="Bruns T."/>
            <person name="Baldrian P."/>
            <person name="Vilgalys R."/>
            <person name="Henrissat B."/>
            <person name="Grigoriev I.V."/>
            <person name="Hibbett D."/>
            <person name="Nagy L.G."/>
            <person name="Martin F.M."/>
        </authorList>
    </citation>
    <scope>NUCLEOTIDE SEQUENCE</scope>
    <source>
        <strain evidence="2">Prilba</strain>
    </source>
</reference>
<proteinExistence type="predicted"/>
<evidence type="ECO:0000313" key="2">
    <source>
        <dbReference type="EMBL" id="KAF8481756.1"/>
    </source>
</evidence>
<reference evidence="2" key="2">
    <citation type="journal article" date="2020" name="Nat. Commun.">
        <title>Large-scale genome sequencing of mycorrhizal fungi provides insights into the early evolution of symbiotic traits.</title>
        <authorList>
            <person name="Miyauchi S."/>
            <person name="Kiss E."/>
            <person name="Kuo A."/>
            <person name="Drula E."/>
            <person name="Kohler A."/>
            <person name="Sanchez-Garcia M."/>
            <person name="Morin E."/>
            <person name="Andreopoulos B."/>
            <person name="Barry K.W."/>
            <person name="Bonito G."/>
            <person name="Buee M."/>
            <person name="Carver A."/>
            <person name="Chen C."/>
            <person name="Cichocki N."/>
            <person name="Clum A."/>
            <person name="Culley D."/>
            <person name="Crous P.W."/>
            <person name="Fauchery L."/>
            <person name="Girlanda M."/>
            <person name="Hayes R.D."/>
            <person name="Keri Z."/>
            <person name="LaButti K."/>
            <person name="Lipzen A."/>
            <person name="Lombard V."/>
            <person name="Magnuson J."/>
            <person name="Maillard F."/>
            <person name="Murat C."/>
            <person name="Nolan M."/>
            <person name="Ohm R.A."/>
            <person name="Pangilinan J."/>
            <person name="Pereira M.F."/>
            <person name="Perotto S."/>
            <person name="Peter M."/>
            <person name="Pfister S."/>
            <person name="Riley R."/>
            <person name="Sitrit Y."/>
            <person name="Stielow J.B."/>
            <person name="Szollosi G."/>
            <person name="Zifcakova L."/>
            <person name="Stursova M."/>
            <person name="Spatafora J.W."/>
            <person name="Tedersoo L."/>
            <person name="Vaario L.M."/>
            <person name="Yamada A."/>
            <person name="Yan M."/>
            <person name="Wang P."/>
            <person name="Xu J."/>
            <person name="Bruns T."/>
            <person name="Baldrian P."/>
            <person name="Vilgalys R."/>
            <person name="Dunand C."/>
            <person name="Henrissat B."/>
            <person name="Grigoriev I.V."/>
            <person name="Hibbett D."/>
            <person name="Nagy L.G."/>
            <person name="Martin F.M."/>
        </authorList>
    </citation>
    <scope>NUCLEOTIDE SEQUENCE</scope>
    <source>
        <strain evidence="2">Prilba</strain>
    </source>
</reference>
<dbReference type="OrthoDB" id="3262840at2759"/>
<feature type="chain" id="PRO_5040296713" evidence="1">
    <location>
        <begin position="18"/>
        <end position="250"/>
    </location>
</feature>
<keyword evidence="3" id="KW-1185">Reference proteome</keyword>
<evidence type="ECO:0000256" key="1">
    <source>
        <dbReference type="SAM" id="SignalP"/>
    </source>
</evidence>
<name>A0A9P5MY81_9AGAM</name>